<keyword evidence="5" id="KW-0560">Oxidoreductase</keyword>
<dbReference type="GO" id="GO:0020037">
    <property type="term" value="F:heme binding"/>
    <property type="evidence" value="ECO:0007669"/>
    <property type="project" value="InterPro"/>
</dbReference>
<evidence type="ECO:0000256" key="6">
    <source>
        <dbReference type="ARBA" id="ARBA00023004"/>
    </source>
</evidence>
<dbReference type="VEuPathDB" id="FungiDB:ASPFODRAFT_49032"/>
<dbReference type="Proteomes" id="UP000075230">
    <property type="component" value="Unassembled WGS sequence"/>
</dbReference>
<gene>
    <name evidence="8" type="ORF">RIB2604_01000640</name>
</gene>
<dbReference type="GO" id="GO:0004497">
    <property type="term" value="F:monooxygenase activity"/>
    <property type="evidence" value="ECO:0007669"/>
    <property type="project" value="UniProtKB-KW"/>
</dbReference>
<keyword evidence="6" id="KW-0408">Iron</keyword>
<evidence type="ECO:0000256" key="2">
    <source>
        <dbReference type="ARBA" id="ARBA00010617"/>
    </source>
</evidence>
<evidence type="ECO:0000256" key="7">
    <source>
        <dbReference type="ARBA" id="ARBA00023033"/>
    </source>
</evidence>
<dbReference type="GO" id="GO:0019748">
    <property type="term" value="P:secondary metabolic process"/>
    <property type="evidence" value="ECO:0007669"/>
    <property type="project" value="UniProtKB-ARBA"/>
</dbReference>
<evidence type="ECO:0000256" key="1">
    <source>
        <dbReference type="ARBA" id="ARBA00001971"/>
    </source>
</evidence>
<dbReference type="InterPro" id="IPR036396">
    <property type="entry name" value="Cyt_P450_sf"/>
</dbReference>
<comment type="caution">
    <text evidence="8">The sequence shown here is derived from an EMBL/GenBank/DDBJ whole genome shotgun (WGS) entry which is preliminary data.</text>
</comment>
<evidence type="ECO:0000256" key="5">
    <source>
        <dbReference type="ARBA" id="ARBA00023002"/>
    </source>
</evidence>
<dbReference type="GO" id="GO:0016705">
    <property type="term" value="F:oxidoreductase activity, acting on paired donors, with incorporation or reduction of molecular oxygen"/>
    <property type="evidence" value="ECO:0007669"/>
    <property type="project" value="InterPro"/>
</dbReference>
<name>A0A146F4W9_ASPKA</name>
<evidence type="ECO:0000256" key="4">
    <source>
        <dbReference type="ARBA" id="ARBA00022723"/>
    </source>
</evidence>
<dbReference type="Gene3D" id="1.10.630.10">
    <property type="entry name" value="Cytochrome P450"/>
    <property type="match status" value="1"/>
</dbReference>
<protein>
    <submittedName>
        <fullName evidence="8">Cytochrome P450</fullName>
    </submittedName>
</protein>
<evidence type="ECO:0000256" key="3">
    <source>
        <dbReference type="ARBA" id="ARBA00022617"/>
    </source>
</evidence>
<proteinExistence type="inferred from homology"/>
<evidence type="ECO:0000313" key="9">
    <source>
        <dbReference type="Proteomes" id="UP000075230"/>
    </source>
</evidence>
<dbReference type="InterPro" id="IPR001128">
    <property type="entry name" value="Cyt_P450"/>
</dbReference>
<dbReference type="Pfam" id="PF00067">
    <property type="entry name" value="p450"/>
    <property type="match status" value="1"/>
</dbReference>
<sequence>MFQAMFPHGPMLVLHPKYVDEVRRHPSLSLEEAVKEYTISLARETELTLDEHFGQPQGEQVCRDTEWLDISVNYTLDIFGAITALRRWPPILRPVVHWFLEPAQKLRKRVQVARRIVQREMRRRQHEHKPRQPDALDWLHEVAGGRHLDVTTAQIGLTLVTIHTTSNLLTNVIYDLAANPQYLPPLREEIQSVLETDGTFHKTSLTKMKLLDSVVKESQRLNPPGLSA</sequence>
<accession>A0A146F4W9</accession>
<evidence type="ECO:0000313" key="8">
    <source>
        <dbReference type="EMBL" id="GAT21177.1"/>
    </source>
</evidence>
<reference evidence="8 9" key="1">
    <citation type="journal article" date="2016" name="DNA Res.">
        <title>Genome sequence of Aspergillus luchuensis NBRC 4314.</title>
        <authorList>
            <person name="Yamada O."/>
            <person name="Machida M."/>
            <person name="Hosoyama A."/>
            <person name="Goto M."/>
            <person name="Takahashi T."/>
            <person name="Futagami T."/>
            <person name="Yamagata Y."/>
            <person name="Takeuchi M."/>
            <person name="Kobayashi T."/>
            <person name="Koike H."/>
            <person name="Abe K."/>
            <person name="Asai K."/>
            <person name="Arita M."/>
            <person name="Fujita N."/>
            <person name="Fukuda K."/>
            <person name="Higa K."/>
            <person name="Horikawa H."/>
            <person name="Ishikawa T."/>
            <person name="Jinno K."/>
            <person name="Kato Y."/>
            <person name="Kirimura K."/>
            <person name="Mizutani O."/>
            <person name="Nakasone K."/>
            <person name="Sano M."/>
            <person name="Shiraishi Y."/>
            <person name="Tsukahara M."/>
            <person name="Gomi K."/>
        </authorList>
    </citation>
    <scope>NUCLEOTIDE SEQUENCE [LARGE SCALE GENOMIC DNA]</scope>
    <source>
        <strain evidence="8 9">RIB 2604</strain>
    </source>
</reference>
<keyword evidence="7" id="KW-0503">Monooxygenase</keyword>
<comment type="cofactor">
    <cofactor evidence="1">
        <name>heme</name>
        <dbReference type="ChEBI" id="CHEBI:30413"/>
    </cofactor>
</comment>
<dbReference type="PANTHER" id="PTHR46206">
    <property type="entry name" value="CYTOCHROME P450"/>
    <property type="match status" value="1"/>
</dbReference>
<dbReference type="SUPFAM" id="SSF48264">
    <property type="entry name" value="Cytochrome P450"/>
    <property type="match status" value="1"/>
</dbReference>
<dbReference type="AlphaFoldDB" id="A0A146F4W9"/>
<keyword evidence="4" id="KW-0479">Metal-binding</keyword>
<dbReference type="CDD" id="cd11041">
    <property type="entry name" value="CYP503A1-like"/>
    <property type="match status" value="1"/>
</dbReference>
<dbReference type="PANTHER" id="PTHR46206:SF2">
    <property type="entry name" value="CYTOCHROME P450 MONOOXYGENASE AUSG-RELATED"/>
    <property type="match status" value="1"/>
</dbReference>
<organism evidence="8 9">
    <name type="scientific">Aspergillus kawachii</name>
    <name type="common">White koji mold</name>
    <name type="synonym">Aspergillus awamori var. kawachi</name>
    <dbReference type="NCBI Taxonomy" id="1069201"/>
    <lineage>
        <taxon>Eukaryota</taxon>
        <taxon>Fungi</taxon>
        <taxon>Dikarya</taxon>
        <taxon>Ascomycota</taxon>
        <taxon>Pezizomycotina</taxon>
        <taxon>Eurotiomycetes</taxon>
        <taxon>Eurotiomycetidae</taxon>
        <taxon>Eurotiales</taxon>
        <taxon>Aspergillaceae</taxon>
        <taxon>Aspergillus</taxon>
        <taxon>Aspergillus subgen. Circumdati</taxon>
    </lineage>
</organism>
<reference evidence="9" key="2">
    <citation type="submission" date="2016-02" db="EMBL/GenBank/DDBJ databases">
        <title>Genome sequencing of Aspergillus luchuensis NBRC 4314.</title>
        <authorList>
            <person name="Yamada O."/>
        </authorList>
    </citation>
    <scope>NUCLEOTIDE SEQUENCE [LARGE SCALE GENOMIC DNA]</scope>
    <source>
        <strain evidence="9">RIB 2604</strain>
    </source>
</reference>
<keyword evidence="3" id="KW-0349">Heme</keyword>
<comment type="similarity">
    <text evidence="2">Belongs to the cytochrome P450 family.</text>
</comment>
<dbReference type="EMBL" id="BCWF01000010">
    <property type="protein sequence ID" value="GAT21177.1"/>
    <property type="molecule type" value="Genomic_DNA"/>
</dbReference>
<dbReference type="GO" id="GO:0005506">
    <property type="term" value="F:iron ion binding"/>
    <property type="evidence" value="ECO:0007669"/>
    <property type="project" value="InterPro"/>
</dbReference>